<evidence type="ECO:0000256" key="11">
    <source>
        <dbReference type="ARBA" id="ARBA00023303"/>
    </source>
</evidence>
<proteinExistence type="inferred from homology"/>
<keyword evidence="3" id="KW-0813">Transport</keyword>
<keyword evidence="4" id="KW-0633">Potassium transport</keyword>
<name>A0ABW1JE61_9ACTN</name>
<evidence type="ECO:0000256" key="2">
    <source>
        <dbReference type="ARBA" id="ARBA00006920"/>
    </source>
</evidence>
<dbReference type="EMBL" id="JBHSRD010000003">
    <property type="protein sequence ID" value="MFC6007474.1"/>
    <property type="molecule type" value="Genomic_DNA"/>
</dbReference>
<dbReference type="InterPro" id="IPR010617">
    <property type="entry name" value="TMEM175-like"/>
</dbReference>
<comment type="subcellular location">
    <subcellularLocation>
        <location evidence="1">Membrane</location>
        <topology evidence="1">Multi-pass membrane protein</topology>
    </subcellularLocation>
</comment>
<evidence type="ECO:0000256" key="7">
    <source>
        <dbReference type="ARBA" id="ARBA00022958"/>
    </source>
</evidence>
<evidence type="ECO:0000256" key="6">
    <source>
        <dbReference type="ARBA" id="ARBA00022826"/>
    </source>
</evidence>
<feature type="transmembrane region" description="Helical" evidence="14">
    <location>
        <begin position="195"/>
        <end position="216"/>
    </location>
</feature>
<comment type="similarity">
    <text evidence="2">Belongs to the TMEM175 family.</text>
</comment>
<evidence type="ECO:0000313" key="16">
    <source>
        <dbReference type="Proteomes" id="UP001596189"/>
    </source>
</evidence>
<evidence type="ECO:0000256" key="1">
    <source>
        <dbReference type="ARBA" id="ARBA00004141"/>
    </source>
</evidence>
<dbReference type="RefSeq" id="WP_345716273.1">
    <property type="nucleotide sequence ID" value="NZ_BAABFP010000004.1"/>
</dbReference>
<keyword evidence="7" id="KW-0630">Potassium</keyword>
<evidence type="ECO:0000313" key="15">
    <source>
        <dbReference type="EMBL" id="MFC6007474.1"/>
    </source>
</evidence>
<accession>A0ABW1JE61</accession>
<evidence type="ECO:0000256" key="10">
    <source>
        <dbReference type="ARBA" id="ARBA00023136"/>
    </source>
</evidence>
<feature type="compositionally biased region" description="Basic and acidic residues" evidence="13">
    <location>
        <begin position="14"/>
        <end position="38"/>
    </location>
</feature>
<evidence type="ECO:0000256" key="9">
    <source>
        <dbReference type="ARBA" id="ARBA00023065"/>
    </source>
</evidence>
<comment type="catalytic activity">
    <reaction evidence="12">
        <text>K(+)(in) = K(+)(out)</text>
        <dbReference type="Rhea" id="RHEA:29463"/>
        <dbReference type="ChEBI" id="CHEBI:29103"/>
    </reaction>
</comment>
<evidence type="ECO:0000256" key="5">
    <source>
        <dbReference type="ARBA" id="ARBA00022692"/>
    </source>
</evidence>
<keyword evidence="6" id="KW-0631">Potassium channel</keyword>
<comment type="caution">
    <text evidence="15">The sequence shown here is derived from an EMBL/GenBank/DDBJ whole genome shotgun (WGS) entry which is preliminary data.</text>
</comment>
<sequence>MTAAAATAASATAGRREPWDGTTERRMRLPPRWDDAVHRPPNPSTRQPEARSDLDESARLQPLLFLGLGGPRARSISARRLRTVELAAAGSGNRWRLLALDRGMSLQSRWWSGNALRGDAGRLEAFSDGVLAIAITLLILDVRVDPTDGESLTHALHEALPQMAAYAATFLQIGIIWANHHALFRLVARVDQMLLLLNLLLLASVAFLPLPTGLIAEHTSGDDGQTASLLYGATLTLSAVAFNLIWRRVSRRGLMVPGVSAAFVRDVDIRYLSGLIGYAVATALALVASWLTIVLTVLLALVFVLGPSPRSAMPEQAAAPDH</sequence>
<evidence type="ECO:0000256" key="12">
    <source>
        <dbReference type="ARBA" id="ARBA00034430"/>
    </source>
</evidence>
<reference evidence="16" key="1">
    <citation type="journal article" date="2019" name="Int. J. Syst. Evol. Microbiol.">
        <title>The Global Catalogue of Microorganisms (GCM) 10K type strain sequencing project: providing services to taxonomists for standard genome sequencing and annotation.</title>
        <authorList>
            <consortium name="The Broad Institute Genomics Platform"/>
            <consortium name="The Broad Institute Genome Sequencing Center for Infectious Disease"/>
            <person name="Wu L."/>
            <person name="Ma J."/>
        </authorList>
    </citation>
    <scope>NUCLEOTIDE SEQUENCE [LARGE SCALE GENOMIC DNA]</scope>
    <source>
        <strain evidence="16">KACC 14249</strain>
    </source>
</reference>
<keyword evidence="9" id="KW-0406">Ion transport</keyword>
<keyword evidence="16" id="KW-1185">Reference proteome</keyword>
<keyword evidence="8 14" id="KW-1133">Transmembrane helix</keyword>
<dbReference type="PANTHER" id="PTHR31462:SF5">
    <property type="entry name" value="ENDOSOMAL_LYSOSOMAL PROTON CHANNEL TMEM175"/>
    <property type="match status" value="1"/>
</dbReference>
<keyword evidence="10 14" id="KW-0472">Membrane</keyword>
<dbReference type="Proteomes" id="UP001596189">
    <property type="component" value="Unassembled WGS sequence"/>
</dbReference>
<feature type="transmembrane region" description="Helical" evidence="14">
    <location>
        <begin position="125"/>
        <end position="144"/>
    </location>
</feature>
<feature type="transmembrane region" description="Helical" evidence="14">
    <location>
        <begin position="164"/>
        <end position="183"/>
    </location>
</feature>
<feature type="region of interest" description="Disordered" evidence="13">
    <location>
        <begin position="1"/>
        <end position="55"/>
    </location>
</feature>
<evidence type="ECO:0000256" key="13">
    <source>
        <dbReference type="SAM" id="MobiDB-lite"/>
    </source>
</evidence>
<organism evidence="15 16">
    <name type="scientific">Angustibacter luteus</name>
    <dbReference type="NCBI Taxonomy" id="658456"/>
    <lineage>
        <taxon>Bacteria</taxon>
        <taxon>Bacillati</taxon>
        <taxon>Actinomycetota</taxon>
        <taxon>Actinomycetes</taxon>
        <taxon>Kineosporiales</taxon>
        <taxon>Kineosporiaceae</taxon>
    </lineage>
</organism>
<evidence type="ECO:0000256" key="8">
    <source>
        <dbReference type="ARBA" id="ARBA00022989"/>
    </source>
</evidence>
<evidence type="ECO:0000256" key="4">
    <source>
        <dbReference type="ARBA" id="ARBA00022538"/>
    </source>
</evidence>
<protein>
    <submittedName>
        <fullName evidence="15">TMEM175 family protein</fullName>
    </submittedName>
</protein>
<dbReference type="PANTHER" id="PTHR31462">
    <property type="entry name" value="ENDOSOMAL/LYSOSOMAL POTASSIUM CHANNEL TMEM175"/>
    <property type="match status" value="1"/>
</dbReference>
<keyword evidence="11" id="KW-0407">Ion channel</keyword>
<evidence type="ECO:0000256" key="14">
    <source>
        <dbReference type="SAM" id="Phobius"/>
    </source>
</evidence>
<feature type="transmembrane region" description="Helical" evidence="14">
    <location>
        <begin position="275"/>
        <end position="305"/>
    </location>
</feature>
<keyword evidence="5 14" id="KW-0812">Transmembrane</keyword>
<feature type="transmembrane region" description="Helical" evidence="14">
    <location>
        <begin position="228"/>
        <end position="246"/>
    </location>
</feature>
<evidence type="ECO:0000256" key="3">
    <source>
        <dbReference type="ARBA" id="ARBA00022448"/>
    </source>
</evidence>
<feature type="compositionally biased region" description="Low complexity" evidence="13">
    <location>
        <begin position="1"/>
        <end position="13"/>
    </location>
</feature>
<gene>
    <name evidence="15" type="ORF">ACFQDO_10070</name>
</gene>
<dbReference type="Pfam" id="PF06736">
    <property type="entry name" value="TMEM175"/>
    <property type="match status" value="1"/>
</dbReference>